<evidence type="ECO:0000313" key="2">
    <source>
        <dbReference type="Proteomes" id="UP000004995"/>
    </source>
</evidence>
<name>K3ZNX8_SETIT</name>
<proteinExistence type="predicted"/>
<dbReference type="HOGENOM" id="CLU_1631427_0_0_1"/>
<dbReference type="InParanoid" id="K3ZNX8"/>
<dbReference type="Proteomes" id="UP000004995">
    <property type="component" value="Unassembled WGS sequence"/>
</dbReference>
<evidence type="ECO:0008006" key="3">
    <source>
        <dbReference type="Google" id="ProtNLM"/>
    </source>
</evidence>
<dbReference type="AlphaFoldDB" id="K3ZNX8"/>
<dbReference type="EnsemblPlants" id="KQK94342">
    <property type="protein sequence ID" value="KQK94342"/>
    <property type="gene ID" value="SETIT_028308mg"/>
</dbReference>
<organism evidence="1 2">
    <name type="scientific">Setaria italica</name>
    <name type="common">Foxtail millet</name>
    <name type="synonym">Panicum italicum</name>
    <dbReference type="NCBI Taxonomy" id="4555"/>
    <lineage>
        <taxon>Eukaryota</taxon>
        <taxon>Viridiplantae</taxon>
        <taxon>Streptophyta</taxon>
        <taxon>Embryophyta</taxon>
        <taxon>Tracheophyta</taxon>
        <taxon>Spermatophyta</taxon>
        <taxon>Magnoliopsida</taxon>
        <taxon>Liliopsida</taxon>
        <taxon>Poales</taxon>
        <taxon>Poaceae</taxon>
        <taxon>PACMAD clade</taxon>
        <taxon>Panicoideae</taxon>
        <taxon>Panicodae</taxon>
        <taxon>Paniceae</taxon>
        <taxon>Cenchrinae</taxon>
        <taxon>Setaria</taxon>
    </lineage>
</organism>
<dbReference type="Gramene" id="KQK94342">
    <property type="protein sequence ID" value="KQK94342"/>
    <property type="gene ID" value="SETIT_028308mg"/>
</dbReference>
<reference evidence="1" key="2">
    <citation type="submission" date="2018-08" db="UniProtKB">
        <authorList>
            <consortium name="EnsemblPlants"/>
        </authorList>
    </citation>
    <scope>IDENTIFICATION</scope>
    <source>
        <strain evidence="1">Yugu1</strain>
    </source>
</reference>
<dbReference type="Gene3D" id="3.40.50.300">
    <property type="entry name" value="P-loop containing nucleotide triphosphate hydrolases"/>
    <property type="match status" value="1"/>
</dbReference>
<dbReference type="FunCoup" id="K3ZNX8">
    <property type="interactions" value="301"/>
</dbReference>
<dbReference type="SUPFAM" id="SSF52540">
    <property type="entry name" value="P-loop containing nucleoside triphosphate hydrolases"/>
    <property type="match status" value="1"/>
</dbReference>
<reference evidence="2" key="1">
    <citation type="journal article" date="2012" name="Nat. Biotechnol.">
        <title>Reference genome sequence of the model plant Setaria.</title>
        <authorList>
            <person name="Bennetzen J.L."/>
            <person name="Schmutz J."/>
            <person name="Wang H."/>
            <person name="Percifield R."/>
            <person name="Hawkins J."/>
            <person name="Pontaroli A.C."/>
            <person name="Estep M."/>
            <person name="Feng L."/>
            <person name="Vaughn J.N."/>
            <person name="Grimwood J."/>
            <person name="Jenkins J."/>
            <person name="Barry K."/>
            <person name="Lindquist E."/>
            <person name="Hellsten U."/>
            <person name="Deshpande S."/>
            <person name="Wang X."/>
            <person name="Wu X."/>
            <person name="Mitros T."/>
            <person name="Triplett J."/>
            <person name="Yang X."/>
            <person name="Ye C.Y."/>
            <person name="Mauro-Herrera M."/>
            <person name="Wang L."/>
            <person name="Li P."/>
            <person name="Sharma M."/>
            <person name="Sharma R."/>
            <person name="Ronald P.C."/>
            <person name="Panaud O."/>
            <person name="Kellogg E.A."/>
            <person name="Brutnell T.P."/>
            <person name="Doust A.N."/>
            <person name="Tuskan G.A."/>
            <person name="Rokhsar D."/>
            <person name="Devos K.M."/>
        </authorList>
    </citation>
    <scope>NUCLEOTIDE SEQUENCE [LARGE SCALE GENOMIC DNA]</scope>
    <source>
        <strain evidence="2">cv. Yugu1</strain>
    </source>
</reference>
<accession>K3ZNX8</accession>
<protein>
    <recommendedName>
        <fullName evidence="3">NB-ARC domain-containing protein</fullName>
    </recommendedName>
</protein>
<sequence>MTWVRILVGANFRLGKTKKLEDAACEGGWVPRDWRYRTDEVSSALVNSSNTFKGIKVATAMYLSCKETTISIDDNVKKVEIVAGQPGCGASTDHPICVIVSMHDMVIVRIKERQCAIDFLLCTLIWGRKVVGKTTLMTHLVWKNEIVKSHFSMVIWVCCRENP</sequence>
<evidence type="ECO:0000313" key="1">
    <source>
        <dbReference type="EnsemblPlants" id="KQK94342"/>
    </source>
</evidence>
<dbReference type="InterPro" id="IPR027417">
    <property type="entry name" value="P-loop_NTPase"/>
</dbReference>
<dbReference type="EMBL" id="AGNK02004835">
    <property type="status" value="NOT_ANNOTATED_CDS"/>
    <property type="molecule type" value="Genomic_DNA"/>
</dbReference>
<keyword evidence="2" id="KW-1185">Reference proteome</keyword>